<dbReference type="PANTHER" id="PTHR31669:SF290">
    <property type="entry name" value="PROTEIN FAR1-RELATED SEQUENCE"/>
    <property type="match status" value="1"/>
</dbReference>
<gene>
    <name evidence="9" type="primary">LOC120271615</name>
</gene>
<comment type="subcellular location">
    <subcellularLocation>
        <location evidence="6">Nucleus</location>
    </subcellularLocation>
</comment>
<dbReference type="SMART" id="SM00575">
    <property type="entry name" value="ZnF_PMZ"/>
    <property type="match status" value="1"/>
</dbReference>
<comment type="similarity">
    <text evidence="1 6">Belongs to the FHY3/FAR1 family.</text>
</comment>
<sequence>MEADPRLEPFLGMEFEPGEAAKAFYIAYASRFFAREKDFGGRSEWLKGRRPGSVGPLLEKDAGQCLRYNDSGPDDAENLLEYFNKTQEENPAFYFAVQVEANNCMTNIFWADAKARMPYTYFGDAVFLSNIHHQWVPVYFKDTFFAEVFMSQKLDDFDKVVQKYFTTKTPLRVAVRQLEQALANRYEKEAQKDFVTMFNKPFLRTASSVEKQAAGIYTRTIFNRFQEEFLESLGYQVDKIVDGVISKFRVVRNGDAYTVTYNASETKAHCSCLFEFSGILCRHALKVFIVVGMHKLSKDFILKRWTRNAKSGAVLDDCGVGFQSNCEEPSTS</sequence>
<evidence type="ECO:0000256" key="5">
    <source>
        <dbReference type="PROSITE-ProRule" id="PRU00325"/>
    </source>
</evidence>
<dbReference type="AlphaFoldDB" id="A0AB40C5K0"/>
<evidence type="ECO:0000256" key="4">
    <source>
        <dbReference type="ARBA" id="ARBA00022833"/>
    </source>
</evidence>
<keyword evidence="6" id="KW-0539">Nucleus</keyword>
<evidence type="ECO:0000259" key="7">
    <source>
        <dbReference type="PROSITE" id="PS50966"/>
    </source>
</evidence>
<dbReference type="GO" id="GO:0006355">
    <property type="term" value="P:regulation of DNA-templated transcription"/>
    <property type="evidence" value="ECO:0007669"/>
    <property type="project" value="UniProtKB-UniRule"/>
</dbReference>
<evidence type="ECO:0000313" key="9">
    <source>
        <dbReference type="RefSeq" id="XP_039134225.1"/>
    </source>
</evidence>
<proteinExistence type="inferred from homology"/>
<dbReference type="RefSeq" id="XP_039134225.1">
    <property type="nucleotide sequence ID" value="XM_039278291.1"/>
</dbReference>
<keyword evidence="3 5" id="KW-0863">Zinc-finger</keyword>
<evidence type="ECO:0000256" key="1">
    <source>
        <dbReference type="ARBA" id="ARBA00005889"/>
    </source>
</evidence>
<dbReference type="InterPro" id="IPR007527">
    <property type="entry name" value="Znf_SWIM"/>
</dbReference>
<dbReference type="GeneID" id="120271615"/>
<dbReference type="PROSITE" id="PS50966">
    <property type="entry name" value="ZF_SWIM"/>
    <property type="match status" value="1"/>
</dbReference>
<dbReference type="GO" id="GO:0008270">
    <property type="term" value="F:zinc ion binding"/>
    <property type="evidence" value="ECO:0007669"/>
    <property type="project" value="UniProtKB-UniRule"/>
</dbReference>
<evidence type="ECO:0000256" key="6">
    <source>
        <dbReference type="RuleBase" id="RU367018"/>
    </source>
</evidence>
<feature type="domain" description="SWIM-type" evidence="7">
    <location>
        <begin position="257"/>
        <end position="292"/>
    </location>
</feature>
<keyword evidence="2 6" id="KW-0479">Metal-binding</keyword>
<keyword evidence="4 6" id="KW-0862">Zinc</keyword>
<name>A0AB40C5K0_DIOCR</name>
<organism evidence="8 9">
    <name type="scientific">Dioscorea cayennensis subsp. rotundata</name>
    <name type="common">White Guinea yam</name>
    <name type="synonym">Dioscorea rotundata</name>
    <dbReference type="NCBI Taxonomy" id="55577"/>
    <lineage>
        <taxon>Eukaryota</taxon>
        <taxon>Viridiplantae</taxon>
        <taxon>Streptophyta</taxon>
        <taxon>Embryophyta</taxon>
        <taxon>Tracheophyta</taxon>
        <taxon>Spermatophyta</taxon>
        <taxon>Magnoliopsida</taxon>
        <taxon>Liliopsida</taxon>
        <taxon>Dioscoreales</taxon>
        <taxon>Dioscoreaceae</taxon>
        <taxon>Dioscorea</taxon>
    </lineage>
</organism>
<dbReference type="Proteomes" id="UP001515500">
    <property type="component" value="Chromosome 11"/>
</dbReference>
<dbReference type="InterPro" id="IPR006564">
    <property type="entry name" value="Znf_PMZ"/>
</dbReference>
<accession>A0AB40C5K0</accession>
<dbReference type="PANTHER" id="PTHR31669">
    <property type="entry name" value="PROTEIN FAR1-RELATED SEQUENCE 10-RELATED"/>
    <property type="match status" value="1"/>
</dbReference>
<dbReference type="Pfam" id="PF04434">
    <property type="entry name" value="SWIM"/>
    <property type="match status" value="1"/>
</dbReference>
<evidence type="ECO:0000256" key="3">
    <source>
        <dbReference type="ARBA" id="ARBA00022771"/>
    </source>
</evidence>
<dbReference type="InterPro" id="IPR031052">
    <property type="entry name" value="FHY3/FAR1"/>
</dbReference>
<keyword evidence="8" id="KW-1185">Reference proteome</keyword>
<comment type="function">
    <text evidence="6">Putative transcription activator involved in regulating light control of development.</text>
</comment>
<dbReference type="GO" id="GO:0005634">
    <property type="term" value="C:nucleus"/>
    <property type="evidence" value="ECO:0007669"/>
    <property type="project" value="UniProtKB-SubCell"/>
</dbReference>
<evidence type="ECO:0000256" key="2">
    <source>
        <dbReference type="ARBA" id="ARBA00022723"/>
    </source>
</evidence>
<evidence type="ECO:0000313" key="8">
    <source>
        <dbReference type="Proteomes" id="UP001515500"/>
    </source>
</evidence>
<protein>
    <recommendedName>
        <fullName evidence="6">Protein FAR1-RELATED SEQUENCE</fullName>
    </recommendedName>
</protein>
<reference evidence="9" key="1">
    <citation type="submission" date="2025-08" db="UniProtKB">
        <authorList>
            <consortium name="RefSeq"/>
        </authorList>
    </citation>
    <scope>IDENTIFICATION</scope>
</reference>